<dbReference type="Pfam" id="PF25272">
    <property type="entry name" value="VERL_C"/>
    <property type="match status" value="1"/>
</dbReference>
<keyword evidence="3" id="KW-1185">Reference proteome</keyword>
<dbReference type="PROSITE" id="PS51034">
    <property type="entry name" value="ZP_2"/>
    <property type="match status" value="1"/>
</dbReference>
<evidence type="ECO:0000313" key="2">
    <source>
        <dbReference type="EMBL" id="VDI43584.1"/>
    </source>
</evidence>
<evidence type="ECO:0000259" key="1">
    <source>
        <dbReference type="PROSITE" id="PS51034"/>
    </source>
</evidence>
<organism evidence="2 3">
    <name type="scientific">Mytilus galloprovincialis</name>
    <name type="common">Mediterranean mussel</name>
    <dbReference type="NCBI Taxonomy" id="29158"/>
    <lineage>
        <taxon>Eukaryota</taxon>
        <taxon>Metazoa</taxon>
        <taxon>Spiralia</taxon>
        <taxon>Lophotrochozoa</taxon>
        <taxon>Mollusca</taxon>
        <taxon>Bivalvia</taxon>
        <taxon>Autobranchia</taxon>
        <taxon>Pteriomorphia</taxon>
        <taxon>Mytilida</taxon>
        <taxon>Mytiloidea</taxon>
        <taxon>Mytilidae</taxon>
        <taxon>Mytilinae</taxon>
        <taxon>Mytilus</taxon>
    </lineage>
</organism>
<accession>A0A8B6F315</accession>
<dbReference type="InterPro" id="IPR001507">
    <property type="entry name" value="ZP_dom"/>
</dbReference>
<dbReference type="InterPro" id="IPR057371">
    <property type="entry name" value="VERL_C"/>
</dbReference>
<gene>
    <name evidence="2" type="ORF">MGAL_10B087454</name>
</gene>
<dbReference type="Proteomes" id="UP000596742">
    <property type="component" value="Unassembled WGS sequence"/>
</dbReference>
<proteinExistence type="predicted"/>
<evidence type="ECO:0000313" key="3">
    <source>
        <dbReference type="Proteomes" id="UP000596742"/>
    </source>
</evidence>
<dbReference type="EMBL" id="UYJE01006159">
    <property type="protein sequence ID" value="VDI43584.1"/>
    <property type="molecule type" value="Genomic_DNA"/>
</dbReference>
<dbReference type="AlphaFoldDB" id="A0A8B6F315"/>
<feature type="domain" description="ZP" evidence="1">
    <location>
        <begin position="1"/>
        <end position="35"/>
    </location>
</feature>
<sequence length="93" mass="10858">MFRTAGGNTMKYDCSFVVCRTPCDGSSCKSKSTRKKRDTYAVREPHYSETIYIPKDKVLEAKPYLEWRYFTGFRNTGLEQQMVILKVKCLVKK</sequence>
<reference evidence="2" key="1">
    <citation type="submission" date="2018-11" db="EMBL/GenBank/DDBJ databases">
        <authorList>
            <person name="Alioto T."/>
            <person name="Alioto T."/>
        </authorList>
    </citation>
    <scope>NUCLEOTIDE SEQUENCE</scope>
</reference>
<comment type="caution">
    <text evidence="2">The sequence shown here is derived from an EMBL/GenBank/DDBJ whole genome shotgun (WGS) entry which is preliminary data.</text>
</comment>
<protein>
    <recommendedName>
        <fullName evidence="1">ZP domain-containing protein</fullName>
    </recommendedName>
</protein>
<name>A0A8B6F315_MYTGA</name>